<evidence type="ECO:0008006" key="3">
    <source>
        <dbReference type="Google" id="ProtNLM"/>
    </source>
</evidence>
<dbReference type="InterPro" id="IPR053842">
    <property type="entry name" value="NikA-like"/>
</dbReference>
<sequence length="117" mass="12859">MPRSYKAADKRRSQRFELRLTIEEAHEIVSRAISAGISVADFIRKSALGDSAYMQTAAPDKAALIMELNNLNKIGNVLDQIVSSGKFVNNPDQMELLTDTLTGIKNLSGHLIKKLSS</sequence>
<accession>A0A1V9G9N1</accession>
<evidence type="ECO:0000313" key="1">
    <source>
        <dbReference type="EMBL" id="OQP67244.1"/>
    </source>
</evidence>
<gene>
    <name evidence="1" type="ORF">A3860_02470</name>
</gene>
<organism evidence="1 2">
    <name type="scientific">Niastella vici</name>
    <dbReference type="NCBI Taxonomy" id="1703345"/>
    <lineage>
        <taxon>Bacteria</taxon>
        <taxon>Pseudomonadati</taxon>
        <taxon>Bacteroidota</taxon>
        <taxon>Chitinophagia</taxon>
        <taxon>Chitinophagales</taxon>
        <taxon>Chitinophagaceae</taxon>
        <taxon>Niastella</taxon>
    </lineage>
</organism>
<dbReference type="Proteomes" id="UP000192796">
    <property type="component" value="Unassembled WGS sequence"/>
</dbReference>
<reference evidence="1 2" key="1">
    <citation type="submission" date="2016-03" db="EMBL/GenBank/DDBJ databases">
        <title>Niastella vici sp. nov., isolated from farmland soil.</title>
        <authorList>
            <person name="Chen L."/>
            <person name="Wang D."/>
            <person name="Yang S."/>
            <person name="Wang G."/>
        </authorList>
    </citation>
    <scope>NUCLEOTIDE SEQUENCE [LARGE SCALE GENOMIC DNA]</scope>
    <source>
        <strain evidence="1 2">DJ57</strain>
    </source>
</reference>
<dbReference type="AlphaFoldDB" id="A0A1V9G9N1"/>
<proteinExistence type="predicted"/>
<dbReference type="RefSeq" id="WP_081144939.1">
    <property type="nucleotide sequence ID" value="NZ_LVYD01000001.1"/>
</dbReference>
<name>A0A1V9G9N1_9BACT</name>
<protein>
    <recommendedName>
        <fullName evidence="3">Mobilization protein</fullName>
    </recommendedName>
</protein>
<evidence type="ECO:0000313" key="2">
    <source>
        <dbReference type="Proteomes" id="UP000192796"/>
    </source>
</evidence>
<keyword evidence="2" id="KW-1185">Reference proteome</keyword>
<comment type="caution">
    <text evidence="1">The sequence shown here is derived from an EMBL/GenBank/DDBJ whole genome shotgun (WGS) entry which is preliminary data.</text>
</comment>
<dbReference type="OrthoDB" id="681025at2"/>
<dbReference type="STRING" id="1703345.A3860_02470"/>
<dbReference type="EMBL" id="LVYD01000001">
    <property type="protein sequence ID" value="OQP67244.1"/>
    <property type="molecule type" value="Genomic_DNA"/>
</dbReference>
<dbReference type="Pfam" id="PF21983">
    <property type="entry name" value="NikA-like"/>
    <property type="match status" value="1"/>
</dbReference>